<reference evidence="2 3" key="1">
    <citation type="journal article" date="2019" name="Sci. Rep.">
        <title>A high-quality genome of Eragrostis curvula grass provides insights into Poaceae evolution and supports new strategies to enhance forage quality.</title>
        <authorList>
            <person name="Carballo J."/>
            <person name="Santos B.A.C.M."/>
            <person name="Zappacosta D."/>
            <person name="Garbus I."/>
            <person name="Selva J.P."/>
            <person name="Gallo C.A."/>
            <person name="Diaz A."/>
            <person name="Albertini E."/>
            <person name="Caccamo M."/>
            <person name="Echenique V."/>
        </authorList>
    </citation>
    <scope>NUCLEOTIDE SEQUENCE [LARGE SCALE GENOMIC DNA]</scope>
    <source>
        <strain evidence="3">cv. Victoria</strain>
        <tissue evidence="2">Leaf</tissue>
    </source>
</reference>
<evidence type="ECO:0000259" key="1">
    <source>
        <dbReference type="Pfam" id="PF24758"/>
    </source>
</evidence>
<dbReference type="PANTHER" id="PTHR34223">
    <property type="entry name" value="OS11G0201299 PROTEIN"/>
    <property type="match status" value="1"/>
</dbReference>
<dbReference type="InterPro" id="IPR055411">
    <property type="entry name" value="LRR_FXL15/At3g58940/PEG3-like"/>
</dbReference>
<dbReference type="Gramene" id="TVU05049">
    <property type="protein sequence ID" value="TVU05049"/>
    <property type="gene ID" value="EJB05_48197"/>
</dbReference>
<dbReference type="Gene3D" id="3.80.10.10">
    <property type="entry name" value="Ribonuclease Inhibitor"/>
    <property type="match status" value="1"/>
</dbReference>
<name>A0A5J9T101_9POAL</name>
<dbReference type="Pfam" id="PF24758">
    <property type="entry name" value="LRR_At5g56370"/>
    <property type="match status" value="1"/>
</dbReference>
<protein>
    <recommendedName>
        <fullName evidence="1">F-box/LRR-repeat protein 15/At3g58940/PEG3-like LRR domain-containing protein</fullName>
    </recommendedName>
</protein>
<dbReference type="PANTHER" id="PTHR34223:SF98">
    <property type="entry name" value="OS04G0440901 PROTEIN"/>
    <property type="match status" value="1"/>
</dbReference>
<accession>A0A5J9T101</accession>
<sequence length="277" mass="31212">MKDFATNLLMLHNAEFLDAFKLTVYHIGYVDSRQDADRWIRRAMKFHPLLLDIIVPTSTRQYQLHFPSLASSLCRLKKLFLHGLHLEHSFAKLIRSGCPVLEDLVLWSCRNEFPHIQSDTLKSLVVRGCLSKAAGVLRIKAPALSSLCLDFGLHEYTDGALLEAGHSLVRASVSLMSAVAPQRGATEILVSLVNATSLELCGFHATAVLDKELDELPIFVNLKTLSLDYMFASKCDLKRFKALGLFLQKTPMLEKLTLTNFYVRVLHIFSLLLHVTY</sequence>
<gene>
    <name evidence="2" type="ORF">EJB05_48197</name>
</gene>
<evidence type="ECO:0000313" key="3">
    <source>
        <dbReference type="Proteomes" id="UP000324897"/>
    </source>
</evidence>
<dbReference type="EMBL" id="RWGY01000051">
    <property type="protein sequence ID" value="TVU05049.1"/>
    <property type="molecule type" value="Genomic_DNA"/>
</dbReference>
<feature type="domain" description="F-box/LRR-repeat protein 15/At3g58940/PEG3-like LRR" evidence="1">
    <location>
        <begin position="69"/>
        <end position="149"/>
    </location>
</feature>
<dbReference type="InterPro" id="IPR032675">
    <property type="entry name" value="LRR_dom_sf"/>
</dbReference>
<dbReference type="Proteomes" id="UP000324897">
    <property type="component" value="Unassembled WGS sequence"/>
</dbReference>
<keyword evidence="3" id="KW-1185">Reference proteome</keyword>
<proteinExistence type="predicted"/>
<comment type="caution">
    <text evidence="2">The sequence shown here is derived from an EMBL/GenBank/DDBJ whole genome shotgun (WGS) entry which is preliminary data.</text>
</comment>
<evidence type="ECO:0000313" key="2">
    <source>
        <dbReference type="EMBL" id="TVU05049.1"/>
    </source>
</evidence>
<dbReference type="SUPFAM" id="SSF52047">
    <property type="entry name" value="RNI-like"/>
    <property type="match status" value="1"/>
</dbReference>
<dbReference type="OrthoDB" id="686464at2759"/>
<dbReference type="AlphaFoldDB" id="A0A5J9T101"/>
<dbReference type="InterPro" id="IPR053197">
    <property type="entry name" value="F-box_SCFL_complex_component"/>
</dbReference>
<organism evidence="2 3">
    <name type="scientific">Eragrostis curvula</name>
    <name type="common">weeping love grass</name>
    <dbReference type="NCBI Taxonomy" id="38414"/>
    <lineage>
        <taxon>Eukaryota</taxon>
        <taxon>Viridiplantae</taxon>
        <taxon>Streptophyta</taxon>
        <taxon>Embryophyta</taxon>
        <taxon>Tracheophyta</taxon>
        <taxon>Spermatophyta</taxon>
        <taxon>Magnoliopsida</taxon>
        <taxon>Liliopsida</taxon>
        <taxon>Poales</taxon>
        <taxon>Poaceae</taxon>
        <taxon>PACMAD clade</taxon>
        <taxon>Chloridoideae</taxon>
        <taxon>Eragrostideae</taxon>
        <taxon>Eragrostidinae</taxon>
        <taxon>Eragrostis</taxon>
    </lineage>
</organism>